<dbReference type="InterPro" id="IPR015032">
    <property type="entry name" value="ThsB__TIR-like_domain"/>
</dbReference>
<evidence type="ECO:0000313" key="2">
    <source>
        <dbReference type="EMBL" id="OQB42288.1"/>
    </source>
</evidence>
<protein>
    <recommendedName>
        <fullName evidence="1">Thoeris protein ThsB TIR-like domain-containing protein</fullName>
    </recommendedName>
</protein>
<evidence type="ECO:0000259" key="1">
    <source>
        <dbReference type="Pfam" id="PF08937"/>
    </source>
</evidence>
<dbReference type="Gene3D" id="3.40.50.11200">
    <property type="match status" value="1"/>
</dbReference>
<gene>
    <name evidence="2" type="ORF">BWY04_00353</name>
</gene>
<comment type="caution">
    <text evidence="2">The sequence shown here is derived from an EMBL/GenBank/DDBJ whole genome shotgun (WGS) entry which is preliminary data.</text>
</comment>
<dbReference type="Pfam" id="PF08937">
    <property type="entry name" value="ThsB_TIR"/>
    <property type="match status" value="1"/>
</dbReference>
<dbReference type="AlphaFoldDB" id="A0A1V5ZQG0"/>
<dbReference type="Proteomes" id="UP000485621">
    <property type="component" value="Unassembled WGS sequence"/>
</dbReference>
<name>A0A1V5ZQG0_9BACT</name>
<proteinExistence type="predicted"/>
<reference evidence="2" key="1">
    <citation type="submission" date="2017-02" db="EMBL/GenBank/DDBJ databases">
        <title>Delving into the versatile metabolic prowess of the omnipresent phylum Bacteroidetes.</title>
        <authorList>
            <person name="Nobu M.K."/>
            <person name="Mei R."/>
            <person name="Narihiro T."/>
            <person name="Kuroda K."/>
            <person name="Liu W.-T."/>
        </authorList>
    </citation>
    <scope>NUCLEOTIDE SEQUENCE</scope>
    <source>
        <strain evidence="2">ADurb.Bin160</strain>
    </source>
</reference>
<dbReference type="EMBL" id="MWDB01000004">
    <property type="protein sequence ID" value="OQB42288.1"/>
    <property type="molecule type" value="Genomic_DNA"/>
</dbReference>
<accession>A0A1V5ZQG0</accession>
<feature type="domain" description="Thoeris protein ThsB TIR-like" evidence="1">
    <location>
        <begin position="8"/>
        <end position="72"/>
    </location>
</feature>
<sequence>MVYANKTYIAFDADNDIHYYRLMCARKHNDNTSFNFYDAHDLNNLRSYASEEQIKRKLSERMQNAKIFILLV</sequence>
<organism evidence="2">
    <name type="scientific">candidate division CPR1 bacterium ADurb.Bin160</name>
    <dbReference type="NCBI Taxonomy" id="1852826"/>
    <lineage>
        <taxon>Bacteria</taxon>
        <taxon>candidate division CPR1</taxon>
    </lineage>
</organism>